<evidence type="ECO:0000256" key="1">
    <source>
        <dbReference type="ARBA" id="ARBA00023027"/>
    </source>
</evidence>
<dbReference type="Proteomes" id="UP000006069">
    <property type="component" value="Unassembled WGS sequence"/>
</dbReference>
<gene>
    <name evidence="3" type="ORF">HMPREF9451_00964</name>
</gene>
<accession>K0YVE6</accession>
<dbReference type="GO" id="GO:0005829">
    <property type="term" value="C:cytosol"/>
    <property type="evidence" value="ECO:0007669"/>
    <property type="project" value="TreeGrafter"/>
</dbReference>
<name>K0YVE6_9ACTN</name>
<dbReference type="SUPFAM" id="SSF55469">
    <property type="entry name" value="FMN-dependent nitroreductase-like"/>
    <property type="match status" value="1"/>
</dbReference>
<dbReference type="Gene3D" id="3.40.109.10">
    <property type="entry name" value="NADH Oxidase"/>
    <property type="match status" value="1"/>
</dbReference>
<dbReference type="PANTHER" id="PTHR23026:SF125">
    <property type="entry name" value="OXYGEN-INSENSITIVE NAD(P)H NITROREDUCTASE"/>
    <property type="match status" value="1"/>
</dbReference>
<dbReference type="InParanoid" id="K0YVE6"/>
<dbReference type="OrthoDB" id="3181400at2"/>
<dbReference type="RefSeq" id="WP_009139178.1">
    <property type="nucleotide sequence ID" value="NZ_JH815198.1"/>
</dbReference>
<dbReference type="GO" id="GO:0046256">
    <property type="term" value="P:2,4,6-trinitrotoluene catabolic process"/>
    <property type="evidence" value="ECO:0007669"/>
    <property type="project" value="TreeGrafter"/>
</dbReference>
<dbReference type="InterPro" id="IPR029479">
    <property type="entry name" value="Nitroreductase"/>
</dbReference>
<dbReference type="CDD" id="cd02136">
    <property type="entry name" value="PnbA_NfnB-like"/>
    <property type="match status" value="1"/>
</dbReference>
<dbReference type="EMBL" id="ADMD01000007">
    <property type="protein sequence ID" value="EJZ83459.1"/>
    <property type="molecule type" value="Genomic_DNA"/>
</dbReference>
<dbReference type="InterPro" id="IPR050627">
    <property type="entry name" value="Nitroreductase/BluB"/>
</dbReference>
<proteinExistence type="predicted"/>
<feature type="domain" description="Nitroreductase" evidence="2">
    <location>
        <begin position="10"/>
        <end position="155"/>
    </location>
</feature>
<dbReference type="Pfam" id="PF00881">
    <property type="entry name" value="Nitroreductase"/>
    <property type="match status" value="1"/>
</dbReference>
<dbReference type="AlphaFoldDB" id="K0YVE6"/>
<evidence type="ECO:0000313" key="4">
    <source>
        <dbReference type="Proteomes" id="UP000006069"/>
    </source>
</evidence>
<dbReference type="HOGENOM" id="CLU_070764_7_0_11"/>
<dbReference type="InterPro" id="IPR000415">
    <property type="entry name" value="Nitroreductase-like"/>
</dbReference>
<organism evidence="3 4">
    <name type="scientific">Slackia piriformis YIT 12062</name>
    <dbReference type="NCBI Taxonomy" id="742818"/>
    <lineage>
        <taxon>Bacteria</taxon>
        <taxon>Bacillati</taxon>
        <taxon>Actinomycetota</taxon>
        <taxon>Coriobacteriia</taxon>
        <taxon>Eggerthellales</taxon>
        <taxon>Eggerthellaceae</taxon>
        <taxon>Slackia</taxon>
    </lineage>
</organism>
<comment type="caution">
    <text evidence="3">The sequence shown here is derived from an EMBL/GenBank/DDBJ whole genome shotgun (WGS) entry which is preliminary data.</text>
</comment>
<sequence length="173" mass="19122">MKTNETIKTILARRSVRSFTDEPIAREDLEAIVACGPWAPSGMNRQEWTFTVVPDRKRIAVLAGVIGEVLGREGYDMYCPAAIVIVSHVKESPWGKQDDSCAMENMMLAATSLGIGSVWINQLEGICDNARIRAQLDAFGIPEDHEVHGLAALGYAADDLRVPVRKDVIRWVE</sequence>
<protein>
    <recommendedName>
        <fullName evidence="2">Nitroreductase domain-containing protein</fullName>
    </recommendedName>
</protein>
<keyword evidence="4" id="KW-1185">Reference proteome</keyword>
<keyword evidence="1" id="KW-0520">NAD</keyword>
<evidence type="ECO:0000259" key="2">
    <source>
        <dbReference type="Pfam" id="PF00881"/>
    </source>
</evidence>
<dbReference type="PANTHER" id="PTHR23026">
    <property type="entry name" value="NADPH NITROREDUCTASE"/>
    <property type="match status" value="1"/>
</dbReference>
<dbReference type="eggNOG" id="COG0778">
    <property type="taxonomic scope" value="Bacteria"/>
</dbReference>
<dbReference type="GO" id="GO:0046857">
    <property type="term" value="F:oxidoreductase activity, acting on other nitrogenous compounds as donors, with NAD or NADP as acceptor"/>
    <property type="evidence" value="ECO:0007669"/>
    <property type="project" value="TreeGrafter"/>
</dbReference>
<reference evidence="3 4" key="1">
    <citation type="submission" date="2012-08" db="EMBL/GenBank/DDBJ databases">
        <title>The Genome Sequence of Slackia piriformis YIT 12062.</title>
        <authorList>
            <consortium name="The Broad Institute Genome Sequencing Platform"/>
            <person name="Earl A."/>
            <person name="Ward D."/>
            <person name="Feldgarden M."/>
            <person name="Gevers D."/>
            <person name="Morotomi M."/>
            <person name="Walker B."/>
            <person name="Young S.K."/>
            <person name="Zeng Q."/>
            <person name="Gargeya S."/>
            <person name="Fitzgerald M."/>
            <person name="Haas B."/>
            <person name="Abouelleil A."/>
            <person name="Alvarado L."/>
            <person name="Arachchi H.M."/>
            <person name="Berlin A.M."/>
            <person name="Chapman S.B."/>
            <person name="Goldberg J."/>
            <person name="Griggs A."/>
            <person name="Gujja S."/>
            <person name="Hansen M."/>
            <person name="Howarth C."/>
            <person name="Imamovic A."/>
            <person name="Larimer J."/>
            <person name="McCowen C."/>
            <person name="Montmayeur A."/>
            <person name="Murphy C."/>
            <person name="Neiman D."/>
            <person name="Pearson M."/>
            <person name="Priest M."/>
            <person name="Roberts A."/>
            <person name="Saif S."/>
            <person name="Shea T."/>
            <person name="Sisk P."/>
            <person name="Sykes S."/>
            <person name="Wortman J."/>
            <person name="Nusbaum C."/>
            <person name="Birren B."/>
        </authorList>
    </citation>
    <scope>NUCLEOTIDE SEQUENCE [LARGE SCALE GENOMIC DNA]</scope>
    <source>
        <strain evidence="3 4">YIT 12062</strain>
    </source>
</reference>
<dbReference type="PATRIC" id="fig|742818.3.peg.1022"/>
<evidence type="ECO:0000313" key="3">
    <source>
        <dbReference type="EMBL" id="EJZ83459.1"/>
    </source>
</evidence>